<name>A0A9N9B567_9GLOM</name>
<evidence type="ECO:0000256" key="1">
    <source>
        <dbReference type="SAM" id="MobiDB-lite"/>
    </source>
</evidence>
<evidence type="ECO:0000313" key="3">
    <source>
        <dbReference type="Proteomes" id="UP000789508"/>
    </source>
</evidence>
<dbReference type="EMBL" id="CAJVPS010001808">
    <property type="protein sequence ID" value="CAG8551155.1"/>
    <property type="molecule type" value="Genomic_DNA"/>
</dbReference>
<feature type="compositionally biased region" description="Acidic residues" evidence="1">
    <location>
        <begin position="76"/>
        <end position="85"/>
    </location>
</feature>
<organism evidence="2 3">
    <name type="scientific">Ambispora leptoticha</name>
    <dbReference type="NCBI Taxonomy" id="144679"/>
    <lineage>
        <taxon>Eukaryota</taxon>
        <taxon>Fungi</taxon>
        <taxon>Fungi incertae sedis</taxon>
        <taxon>Mucoromycota</taxon>
        <taxon>Glomeromycotina</taxon>
        <taxon>Glomeromycetes</taxon>
        <taxon>Archaeosporales</taxon>
        <taxon>Ambisporaceae</taxon>
        <taxon>Ambispora</taxon>
    </lineage>
</organism>
<protein>
    <submittedName>
        <fullName evidence="2">1190_t:CDS:1</fullName>
    </submittedName>
</protein>
<feature type="compositionally biased region" description="Polar residues" evidence="1">
    <location>
        <begin position="198"/>
        <end position="211"/>
    </location>
</feature>
<gene>
    <name evidence="2" type="ORF">ALEPTO_LOCUS5883</name>
</gene>
<keyword evidence="3" id="KW-1185">Reference proteome</keyword>
<feature type="region of interest" description="Disordered" evidence="1">
    <location>
        <begin position="49"/>
        <end position="97"/>
    </location>
</feature>
<comment type="caution">
    <text evidence="2">The sequence shown here is derived from an EMBL/GenBank/DDBJ whole genome shotgun (WGS) entry which is preliminary data.</text>
</comment>
<sequence length="438" mass="50697">NAIKGKHEKQKQREFFNRQRLRKVRVFLNPVTRKTRGLPNIDLLFHRRDQNSTSNDEVNNSKDNDTDNIKLSVGEDNSDGEDGETDTPVVEQEEQSTITCHRENVGLDFRLRRESVENSKKISDINARKKNILKDIDWAGISSSLVNKPQSSAQFMSNGDEYDNDNVDTEQPDANQHHSNDDTENDHQDKNEIETSDENSSVNDDIPSTQLEEPADWPNSTIAARPITIESLEWYKFLSNSQNHKNPLSEEEINAYYNKDSTTMLIEKNQIELTNDSNHNSKSIESVSNLAWNKFLDQQDNNNETLSIDNEENKKLQNDFHDDDVYDERQYLNSCSIQANYSPQLSLRRTIPTTITENIATTYINYNDEHEHREINLSGNDVRMLKEIINTATTNEYNEIIDVSSNHQQQRHKESNNKTIITLPKLMNLQKHSKFQQN</sequence>
<dbReference type="OrthoDB" id="2392083at2759"/>
<reference evidence="2" key="1">
    <citation type="submission" date="2021-06" db="EMBL/GenBank/DDBJ databases">
        <authorList>
            <person name="Kallberg Y."/>
            <person name="Tangrot J."/>
            <person name="Rosling A."/>
        </authorList>
    </citation>
    <scope>NUCLEOTIDE SEQUENCE</scope>
    <source>
        <strain evidence="2">FL130A</strain>
    </source>
</reference>
<accession>A0A9N9B567</accession>
<feature type="compositionally biased region" description="Acidic residues" evidence="1">
    <location>
        <begin position="160"/>
        <end position="171"/>
    </location>
</feature>
<proteinExistence type="predicted"/>
<feature type="region of interest" description="Disordered" evidence="1">
    <location>
        <begin position="151"/>
        <end position="219"/>
    </location>
</feature>
<feature type="compositionally biased region" description="Basic and acidic residues" evidence="1">
    <location>
        <begin position="175"/>
        <end position="193"/>
    </location>
</feature>
<feature type="non-terminal residue" evidence="2">
    <location>
        <position position="438"/>
    </location>
</feature>
<evidence type="ECO:0000313" key="2">
    <source>
        <dbReference type="EMBL" id="CAG8551155.1"/>
    </source>
</evidence>
<dbReference type="Proteomes" id="UP000789508">
    <property type="component" value="Unassembled WGS sequence"/>
</dbReference>
<dbReference type="AlphaFoldDB" id="A0A9N9B567"/>
<feature type="compositionally biased region" description="Basic and acidic residues" evidence="1">
    <location>
        <begin position="59"/>
        <end position="68"/>
    </location>
</feature>